<keyword evidence="4" id="KW-1185">Reference proteome</keyword>
<dbReference type="STRING" id="1569628.A0A316UTZ9"/>
<dbReference type="OrthoDB" id="3362246at2759"/>
<evidence type="ECO:0000256" key="1">
    <source>
        <dbReference type="SAM" id="MobiDB-lite"/>
    </source>
</evidence>
<proteinExistence type="predicted"/>
<organism evidence="3 4">
    <name type="scientific">Jaminaea rosea</name>
    <dbReference type="NCBI Taxonomy" id="1569628"/>
    <lineage>
        <taxon>Eukaryota</taxon>
        <taxon>Fungi</taxon>
        <taxon>Dikarya</taxon>
        <taxon>Basidiomycota</taxon>
        <taxon>Ustilaginomycotina</taxon>
        <taxon>Exobasidiomycetes</taxon>
        <taxon>Microstromatales</taxon>
        <taxon>Microstromatales incertae sedis</taxon>
        <taxon>Jaminaea</taxon>
    </lineage>
</organism>
<feature type="signal peptide" evidence="2">
    <location>
        <begin position="1"/>
        <end position="21"/>
    </location>
</feature>
<feature type="chain" id="PRO_5016340760" evidence="2">
    <location>
        <begin position="22"/>
        <end position="217"/>
    </location>
</feature>
<keyword evidence="2" id="KW-0732">Signal</keyword>
<gene>
    <name evidence="3" type="ORF">BDZ90DRAFT_258857</name>
</gene>
<feature type="compositionally biased region" description="Low complexity" evidence="1">
    <location>
        <begin position="119"/>
        <end position="190"/>
    </location>
</feature>
<dbReference type="Proteomes" id="UP000245884">
    <property type="component" value="Unassembled WGS sequence"/>
</dbReference>
<name>A0A316UTZ9_9BASI</name>
<dbReference type="GeneID" id="37029938"/>
<dbReference type="RefSeq" id="XP_025363389.1">
    <property type="nucleotide sequence ID" value="XM_025508115.1"/>
</dbReference>
<feature type="region of interest" description="Disordered" evidence="1">
    <location>
        <begin position="119"/>
        <end position="197"/>
    </location>
</feature>
<evidence type="ECO:0000313" key="4">
    <source>
        <dbReference type="Proteomes" id="UP000245884"/>
    </source>
</evidence>
<protein>
    <submittedName>
        <fullName evidence="3">Uncharacterized protein</fullName>
    </submittedName>
</protein>
<dbReference type="PANTHER" id="PTHR37487:SF3">
    <property type="entry name" value="CLEAVAGE_POLYADENYLATION SPECIFICITY FACTOR A SUBUNIT N-TERMINAL DOMAIN-CONTAINING PROTEIN"/>
    <property type="match status" value="1"/>
</dbReference>
<evidence type="ECO:0000313" key="3">
    <source>
        <dbReference type="EMBL" id="PWN28777.1"/>
    </source>
</evidence>
<sequence length="217" mass="20707">MHYSTAALSLTAIAAAGVAFAQNTFSTNTPTVFLTCQPSRITWVGGQAPYFPRITAPGDTSNTLRSFDQTSEMGLTWNVDLAADQSVTIAVGDSAGQTAPSNQVAIRAGGSTSCVRAAGGTASGGSSSAGGSSSSGSSSQASSSSSSSRPSSSSSSSAPSSSSSASTPASSSSASRPASTTAAATSSPSGGANGADSIRGFSAVVAGVVGVAAAALL</sequence>
<evidence type="ECO:0000256" key="2">
    <source>
        <dbReference type="SAM" id="SignalP"/>
    </source>
</evidence>
<dbReference type="EMBL" id="KZ819664">
    <property type="protein sequence ID" value="PWN28777.1"/>
    <property type="molecule type" value="Genomic_DNA"/>
</dbReference>
<reference evidence="3 4" key="1">
    <citation type="journal article" date="2018" name="Mol. Biol. Evol.">
        <title>Broad Genomic Sampling Reveals a Smut Pathogenic Ancestry of the Fungal Clade Ustilaginomycotina.</title>
        <authorList>
            <person name="Kijpornyongpan T."/>
            <person name="Mondo S.J."/>
            <person name="Barry K."/>
            <person name="Sandor L."/>
            <person name="Lee J."/>
            <person name="Lipzen A."/>
            <person name="Pangilinan J."/>
            <person name="LaButti K."/>
            <person name="Hainaut M."/>
            <person name="Henrissat B."/>
            <person name="Grigoriev I.V."/>
            <person name="Spatafora J.W."/>
            <person name="Aime M.C."/>
        </authorList>
    </citation>
    <scope>NUCLEOTIDE SEQUENCE [LARGE SCALE GENOMIC DNA]</scope>
    <source>
        <strain evidence="3 4">MCA 5214</strain>
    </source>
</reference>
<dbReference type="PANTHER" id="PTHR37487">
    <property type="entry name" value="CHROMOSOME 1, WHOLE GENOME SHOTGUN SEQUENCE"/>
    <property type="match status" value="1"/>
</dbReference>
<accession>A0A316UTZ9</accession>
<dbReference type="AlphaFoldDB" id="A0A316UTZ9"/>